<dbReference type="PROSITE" id="PS50113">
    <property type="entry name" value="PAC"/>
    <property type="match status" value="2"/>
</dbReference>
<dbReference type="PROSITE" id="PS50111">
    <property type="entry name" value="CHEMOTAXIS_TRANSDUC_2"/>
    <property type="match status" value="1"/>
</dbReference>
<dbReference type="InterPro" id="IPR000700">
    <property type="entry name" value="PAS-assoc_C"/>
</dbReference>
<dbReference type="Gene3D" id="3.30.450.20">
    <property type="entry name" value="PAS domain"/>
    <property type="match status" value="2"/>
</dbReference>
<dbReference type="Gene3D" id="1.10.287.950">
    <property type="entry name" value="Methyl-accepting chemotaxis protein"/>
    <property type="match status" value="1"/>
</dbReference>
<evidence type="ECO:0000313" key="4">
    <source>
        <dbReference type="EMBL" id="QXO18917.1"/>
    </source>
</evidence>
<evidence type="ECO:0000259" key="2">
    <source>
        <dbReference type="PROSITE" id="PS50111"/>
    </source>
</evidence>
<dbReference type="GO" id="GO:0016020">
    <property type="term" value="C:membrane"/>
    <property type="evidence" value="ECO:0007669"/>
    <property type="project" value="InterPro"/>
</dbReference>
<evidence type="ECO:0000313" key="5">
    <source>
        <dbReference type="Proteomes" id="UP000694232"/>
    </source>
</evidence>
<dbReference type="InterPro" id="IPR035965">
    <property type="entry name" value="PAS-like_dom_sf"/>
</dbReference>
<dbReference type="NCBIfam" id="TIGR00229">
    <property type="entry name" value="sensory_box"/>
    <property type="match status" value="2"/>
</dbReference>
<dbReference type="EMBL" id="CP076643">
    <property type="protein sequence ID" value="QXO18917.1"/>
    <property type="molecule type" value="Genomic_DNA"/>
</dbReference>
<dbReference type="SMART" id="SM00091">
    <property type="entry name" value="PAS"/>
    <property type="match status" value="2"/>
</dbReference>
<sequence>MFLFGSRKQNPQLSPEQVSEMSSASHILNAVKQSVPYIEFTTEGRILAANDAFLQAVGYTAQEIEGQHHRIFCDSKLASSPEYQLFWRELAQGQPQHGTFRRITKTGSDIWIEATYIPVQDDSGKTVKVVKVASDVTKETLQLKRQDAIFYALKKSLAFIEFTPDGHILNANKNFCRTVGYSLEEIQGKHHRMFCTDEFLKKQSDFWPSLARGDFKSGLFERLNRQGDIIWLEATYNPIFDHNGNVVRVVKFASEITERVLHMQSIQRASRLAQQTSLDTLGMANDGANTLDAVTEIANNIDRSVEKASTLMEQLTEQSQQIAKIVTTISNIADQTNLLALNAAIEAARAGEYGRGFAVVADEVRKLASNTSNATDEISNIVQRNSELTKISGQTMDDIQRKVIECNQQLQATQALIEQIRGGANNVAETVGQLVND</sequence>
<dbReference type="InterPro" id="IPR000014">
    <property type="entry name" value="PAS"/>
</dbReference>
<dbReference type="Pfam" id="PF08447">
    <property type="entry name" value="PAS_3"/>
    <property type="match status" value="1"/>
</dbReference>
<dbReference type="SUPFAM" id="SSF55785">
    <property type="entry name" value="PYP-like sensor domain (PAS domain)"/>
    <property type="match status" value="2"/>
</dbReference>
<dbReference type="CDD" id="cd00130">
    <property type="entry name" value="PAS"/>
    <property type="match status" value="2"/>
</dbReference>
<dbReference type="PANTHER" id="PTHR24422">
    <property type="entry name" value="CHEMOTAXIS PROTEIN METHYLTRANSFERASE"/>
    <property type="match status" value="1"/>
</dbReference>
<dbReference type="SMART" id="SM00086">
    <property type="entry name" value="PAC"/>
    <property type="match status" value="2"/>
</dbReference>
<dbReference type="GO" id="GO:0007165">
    <property type="term" value="P:signal transduction"/>
    <property type="evidence" value="ECO:0007669"/>
    <property type="project" value="UniProtKB-KW"/>
</dbReference>
<dbReference type="GO" id="GO:0006935">
    <property type="term" value="P:chemotaxis"/>
    <property type="evidence" value="ECO:0007669"/>
    <property type="project" value="UniProtKB-ARBA"/>
</dbReference>
<feature type="domain" description="PAC" evidence="3">
    <location>
        <begin position="96"/>
        <end position="148"/>
    </location>
</feature>
<dbReference type="InterPro" id="IPR001610">
    <property type="entry name" value="PAC"/>
</dbReference>
<dbReference type="Proteomes" id="UP000694232">
    <property type="component" value="Chromosome 1"/>
</dbReference>
<accession>A0A975YPJ9</accession>
<evidence type="ECO:0000256" key="1">
    <source>
        <dbReference type="PROSITE-ProRule" id="PRU00284"/>
    </source>
</evidence>
<name>A0A975YPJ9_9VIBR</name>
<feature type="domain" description="PAC" evidence="3">
    <location>
        <begin position="216"/>
        <end position="268"/>
    </location>
</feature>
<dbReference type="SMART" id="SM00283">
    <property type="entry name" value="MA"/>
    <property type="match status" value="1"/>
</dbReference>
<keyword evidence="5" id="KW-1185">Reference proteome</keyword>
<keyword evidence="1" id="KW-0807">Transducer</keyword>
<reference evidence="4" key="1">
    <citation type="submission" date="2021-06" db="EMBL/GenBank/DDBJ databases">
        <title>Vibrio nov. sp., novel gut bacterium isolated from Yellow Sea oyster.</title>
        <authorList>
            <person name="Muhammad N."/>
            <person name="Nguyen T.H."/>
            <person name="Lee Y.-J."/>
            <person name="Ko J."/>
            <person name="Kim S.-G."/>
        </authorList>
    </citation>
    <scope>NUCLEOTIDE SEQUENCE</scope>
    <source>
        <strain evidence="4">OG9-811</strain>
    </source>
</reference>
<gene>
    <name evidence="4" type="ORF">KNV97_11910</name>
</gene>
<dbReference type="InterPro" id="IPR013655">
    <property type="entry name" value="PAS_fold_3"/>
</dbReference>
<organism evidence="4 5">
    <name type="scientific">Vibrio ostreae</name>
    <dbReference type="NCBI Taxonomy" id="2841925"/>
    <lineage>
        <taxon>Bacteria</taxon>
        <taxon>Pseudomonadati</taxon>
        <taxon>Pseudomonadota</taxon>
        <taxon>Gammaproteobacteria</taxon>
        <taxon>Vibrionales</taxon>
        <taxon>Vibrionaceae</taxon>
        <taxon>Vibrio</taxon>
    </lineage>
</organism>
<feature type="domain" description="Methyl-accepting transducer" evidence="2">
    <location>
        <begin position="253"/>
        <end position="437"/>
    </location>
</feature>
<dbReference type="Pfam" id="PF13426">
    <property type="entry name" value="PAS_9"/>
    <property type="match status" value="1"/>
</dbReference>
<protein>
    <submittedName>
        <fullName evidence="4">PAS domain-containing methyl-accepting chemotaxis protein</fullName>
    </submittedName>
</protein>
<dbReference type="AlphaFoldDB" id="A0A975YPJ9"/>
<evidence type="ECO:0000259" key="3">
    <source>
        <dbReference type="PROSITE" id="PS50113"/>
    </source>
</evidence>
<dbReference type="KEGG" id="vos:KNV97_11910"/>
<dbReference type="InterPro" id="IPR004089">
    <property type="entry name" value="MCPsignal_dom"/>
</dbReference>
<dbReference type="RefSeq" id="WP_136484040.1">
    <property type="nucleotide sequence ID" value="NZ_CP076643.1"/>
</dbReference>
<dbReference type="InterPro" id="IPR050903">
    <property type="entry name" value="Bact_Chemotaxis_MeTrfase"/>
</dbReference>
<dbReference type="PANTHER" id="PTHR24422:SF10">
    <property type="entry name" value="CHEMOTAXIS PROTEIN METHYLTRANSFERASE 2"/>
    <property type="match status" value="1"/>
</dbReference>
<dbReference type="Pfam" id="PF00015">
    <property type="entry name" value="MCPsignal"/>
    <property type="match status" value="1"/>
</dbReference>
<proteinExistence type="predicted"/>
<dbReference type="SUPFAM" id="SSF58104">
    <property type="entry name" value="Methyl-accepting chemotaxis protein (MCP) signaling domain"/>
    <property type="match status" value="1"/>
</dbReference>